<evidence type="ECO:0000313" key="2">
    <source>
        <dbReference type="EMBL" id="KAJ4840699.1"/>
    </source>
</evidence>
<dbReference type="Proteomes" id="UP001141552">
    <property type="component" value="Unassembled WGS sequence"/>
</dbReference>
<comment type="caution">
    <text evidence="2">The sequence shown here is derived from an EMBL/GenBank/DDBJ whole genome shotgun (WGS) entry which is preliminary data.</text>
</comment>
<reference evidence="2" key="2">
    <citation type="journal article" date="2023" name="Plants (Basel)">
        <title>Annotation of the Turnera subulata (Passifloraceae) Draft Genome Reveals the S-Locus Evolved after the Divergence of Turneroideae from Passifloroideae in a Stepwise Manner.</title>
        <authorList>
            <person name="Henning P.M."/>
            <person name="Roalson E.H."/>
            <person name="Mir W."/>
            <person name="McCubbin A.G."/>
            <person name="Shore J.S."/>
        </authorList>
    </citation>
    <scope>NUCLEOTIDE SEQUENCE</scope>
    <source>
        <strain evidence="2">F60SS</strain>
    </source>
</reference>
<proteinExistence type="predicted"/>
<gene>
    <name evidence="2" type="ORF">Tsubulata_044985</name>
</gene>
<evidence type="ECO:0000313" key="3">
    <source>
        <dbReference type="Proteomes" id="UP001141552"/>
    </source>
</evidence>
<name>A0A9Q0G1M6_9ROSI</name>
<accession>A0A9Q0G1M6</accession>
<organism evidence="2 3">
    <name type="scientific">Turnera subulata</name>
    <dbReference type="NCBI Taxonomy" id="218843"/>
    <lineage>
        <taxon>Eukaryota</taxon>
        <taxon>Viridiplantae</taxon>
        <taxon>Streptophyta</taxon>
        <taxon>Embryophyta</taxon>
        <taxon>Tracheophyta</taxon>
        <taxon>Spermatophyta</taxon>
        <taxon>Magnoliopsida</taxon>
        <taxon>eudicotyledons</taxon>
        <taxon>Gunneridae</taxon>
        <taxon>Pentapetalae</taxon>
        <taxon>rosids</taxon>
        <taxon>fabids</taxon>
        <taxon>Malpighiales</taxon>
        <taxon>Passifloraceae</taxon>
        <taxon>Turnera</taxon>
    </lineage>
</organism>
<sequence>MMSHTMESLAKTTVLLLFSEMMLVVLPGLEARRLEVEESAKAPPAYLPIIASCAPKLPKNCGDEALFPPLTVVVNYSGGAKLVMMLSLNSSYQENQRHKNYPS</sequence>
<dbReference type="EMBL" id="JAKUCV010002985">
    <property type="protein sequence ID" value="KAJ4840699.1"/>
    <property type="molecule type" value="Genomic_DNA"/>
</dbReference>
<keyword evidence="1" id="KW-0732">Signal</keyword>
<dbReference type="AlphaFoldDB" id="A0A9Q0G1M6"/>
<feature type="signal peptide" evidence="1">
    <location>
        <begin position="1"/>
        <end position="31"/>
    </location>
</feature>
<reference evidence="2" key="1">
    <citation type="submission" date="2022-02" db="EMBL/GenBank/DDBJ databases">
        <authorList>
            <person name="Henning P.M."/>
            <person name="McCubbin A.G."/>
            <person name="Shore J.S."/>
        </authorList>
    </citation>
    <scope>NUCLEOTIDE SEQUENCE</scope>
    <source>
        <strain evidence="2">F60SS</strain>
        <tissue evidence="2">Leaves</tissue>
    </source>
</reference>
<feature type="chain" id="PRO_5040115504" evidence="1">
    <location>
        <begin position="32"/>
        <end position="103"/>
    </location>
</feature>
<evidence type="ECO:0000256" key="1">
    <source>
        <dbReference type="SAM" id="SignalP"/>
    </source>
</evidence>
<keyword evidence="3" id="KW-1185">Reference proteome</keyword>
<protein>
    <submittedName>
        <fullName evidence="2">Uncharacterized protein</fullName>
    </submittedName>
</protein>